<feature type="transmembrane region" description="Helical" evidence="1">
    <location>
        <begin position="57"/>
        <end position="75"/>
    </location>
</feature>
<dbReference type="EMBL" id="JWHR01000156">
    <property type="protein sequence ID" value="KHS55656.1"/>
    <property type="molecule type" value="Genomic_DNA"/>
</dbReference>
<dbReference type="AlphaFoldDB" id="A0A0B3VFS9"/>
<evidence type="ECO:0000313" key="3">
    <source>
        <dbReference type="Proteomes" id="UP000031189"/>
    </source>
</evidence>
<dbReference type="RefSeq" id="WP_039681311.1">
    <property type="nucleotide sequence ID" value="NZ_JWHR01000156.1"/>
</dbReference>
<protein>
    <submittedName>
        <fullName evidence="2">Uncharacterized protein</fullName>
    </submittedName>
</protein>
<name>A0A0B3VFS9_9FIRM</name>
<keyword evidence="1" id="KW-1133">Transmembrane helix</keyword>
<dbReference type="Proteomes" id="UP000031189">
    <property type="component" value="Unassembled WGS sequence"/>
</dbReference>
<organism evidence="2 3">
    <name type="scientific">Terrisporobacter othiniensis</name>
    <dbReference type="NCBI Taxonomy" id="1577792"/>
    <lineage>
        <taxon>Bacteria</taxon>
        <taxon>Bacillati</taxon>
        <taxon>Bacillota</taxon>
        <taxon>Clostridia</taxon>
        <taxon>Peptostreptococcales</taxon>
        <taxon>Peptostreptococcaceae</taxon>
        <taxon>Terrisporobacter</taxon>
    </lineage>
</organism>
<gene>
    <name evidence="2" type="ORF">QX51_18140</name>
</gene>
<feature type="transmembrane region" description="Helical" evidence="1">
    <location>
        <begin position="7"/>
        <end position="29"/>
    </location>
</feature>
<sequence length="93" mass="10760">MSKWIKYIFIFIVSIVFLPFVVLIGGRYLTIKLAKYLWLEKDKYEDIKGCFRSIKNIGVLLDIIIGIIAVPIGLVKYSKFCIETATQEQINKN</sequence>
<proteinExistence type="predicted"/>
<comment type="caution">
    <text evidence="2">The sequence shown here is derived from an EMBL/GenBank/DDBJ whole genome shotgun (WGS) entry which is preliminary data.</text>
</comment>
<accession>A0A0B3VFS9</accession>
<keyword evidence="1" id="KW-0812">Transmembrane</keyword>
<evidence type="ECO:0000256" key="1">
    <source>
        <dbReference type="SAM" id="Phobius"/>
    </source>
</evidence>
<reference evidence="2 3" key="1">
    <citation type="submission" date="2014-12" db="EMBL/GenBank/DDBJ databases">
        <title>Draft genome sequence of Terrisporobacter sp. 08-306576, isolated from the blood culture of a bacteremia patient.</title>
        <authorList>
            <person name="Lund L.C."/>
            <person name="Sydenham T.V."/>
            <person name="Hogh S.V."/>
            <person name="Skov M.N."/>
            <person name="Kemp M."/>
            <person name="Justesen U.S."/>
        </authorList>
    </citation>
    <scope>NUCLEOTIDE SEQUENCE [LARGE SCALE GENOMIC DNA]</scope>
    <source>
        <strain evidence="2 3">08-306576</strain>
    </source>
</reference>
<evidence type="ECO:0000313" key="2">
    <source>
        <dbReference type="EMBL" id="KHS55656.1"/>
    </source>
</evidence>
<keyword evidence="3" id="KW-1185">Reference proteome</keyword>
<keyword evidence="1" id="KW-0472">Membrane</keyword>